<dbReference type="Gene3D" id="3.40.50.300">
    <property type="entry name" value="P-loop containing nucleotide triphosphate hydrolases"/>
    <property type="match status" value="1"/>
</dbReference>
<accession>W0FMT7</accession>
<dbReference type="GO" id="GO:0004519">
    <property type="term" value="F:endonuclease activity"/>
    <property type="evidence" value="ECO:0007669"/>
    <property type="project" value="InterPro"/>
</dbReference>
<evidence type="ECO:0000259" key="1">
    <source>
        <dbReference type="Pfam" id="PF03354"/>
    </source>
</evidence>
<organism evidence="3">
    <name type="scientific">uncultured bacterium Contig1770</name>
    <dbReference type="NCBI Taxonomy" id="1393510"/>
    <lineage>
        <taxon>Bacteria</taxon>
        <taxon>environmental samples</taxon>
    </lineage>
</organism>
<feature type="domain" description="Terminase large subunit-like endonuclease" evidence="2">
    <location>
        <begin position="257"/>
        <end position="529"/>
    </location>
</feature>
<dbReference type="PANTHER" id="PTHR41287">
    <property type="match status" value="1"/>
</dbReference>
<dbReference type="Pfam" id="PF20441">
    <property type="entry name" value="TerL_nuclease"/>
    <property type="match status" value="1"/>
</dbReference>
<feature type="domain" description="Terminase large subunit-like ATPase" evidence="1">
    <location>
        <begin position="96"/>
        <end position="241"/>
    </location>
</feature>
<dbReference type="InterPro" id="IPR046462">
    <property type="entry name" value="TerL_nuclease"/>
</dbReference>
<sequence length="547" mass="62142">MEWTAISGVPEIDEWARLVETGEVPACHEHALLMAYLRRVFETENVTLDAEKLARFMGYKDFFPFPFGPEEDFLTALWLCCYGENGLPRWPDLLCYVGRGFGKTALMTFWAFCLLSPANGIRQYDVDVCATTEEQAKLSFDDMWNMLESEPDYWESAFTWNKLEIYNRETRARFKYWSGNSGSKDGMRSGCVMFDEIHAYRDSASMEVFTGGLGKKDDPRRLFCTTDGDIRDGVLDEKKELAQAILCDGEPDNGLLPFICKLDSRAEIDDEAAWPKANPRLLMRPQLFDEYRREVAEWRRHPEKHTATPTKRFNLPEARTELPVASWDDLTACLAEVPDLRGVPCVVGIDFAKTTDMVSVCALWRLGDQFYARHHSWICAQSRDIPLIKAPIAQWATVDVVDAAEVDARVVADWIADLNIDSLVEAVALDDYRYALVKRELELIGFSADPPERTVRLVRPSDIMRAQPVIDAALATHRIAWGDDPCLRWMANNTMLVPAPNGNYKYGKIDRRSRKNDGFMAMVAAFTIADRVPEYAGAVYAEPLIIS</sequence>
<reference evidence="3" key="1">
    <citation type="journal article" date="2013" name="PLoS ONE">
        <title>Metagenomic insights into the carbohydrate-active enzymes carried by the microorganisms adhering to solid digesta in the rumen of cows.</title>
        <authorList>
            <person name="Wang L."/>
            <person name="Hatem A."/>
            <person name="Catalyurek U.V."/>
            <person name="Morrison M."/>
            <person name="Yu Z."/>
        </authorList>
    </citation>
    <scope>NUCLEOTIDE SEQUENCE</scope>
</reference>
<dbReference type="InterPro" id="IPR046461">
    <property type="entry name" value="TerL_ATPase"/>
</dbReference>
<dbReference type="PANTHER" id="PTHR41287:SF1">
    <property type="entry name" value="PROTEIN YMFN"/>
    <property type="match status" value="1"/>
</dbReference>
<dbReference type="AlphaFoldDB" id="W0FMT7"/>
<dbReference type="EMBL" id="KC246789">
    <property type="protein sequence ID" value="AHF24305.1"/>
    <property type="molecule type" value="Genomic_DNA"/>
</dbReference>
<evidence type="ECO:0000259" key="2">
    <source>
        <dbReference type="Pfam" id="PF20441"/>
    </source>
</evidence>
<dbReference type="InterPro" id="IPR005021">
    <property type="entry name" value="Terminase_largesu-like"/>
</dbReference>
<evidence type="ECO:0000313" key="3">
    <source>
        <dbReference type="EMBL" id="AHF24305.1"/>
    </source>
</evidence>
<proteinExistence type="predicted"/>
<dbReference type="InterPro" id="IPR027417">
    <property type="entry name" value="P-loop_NTPase"/>
</dbReference>
<protein>
    <submittedName>
        <fullName evidence="3">Putative phage terminase, large subunit</fullName>
    </submittedName>
</protein>
<name>W0FMT7_9BACT</name>
<dbReference type="Pfam" id="PF03354">
    <property type="entry name" value="TerL_ATPase"/>
    <property type="match status" value="1"/>
</dbReference>